<dbReference type="Pfam" id="PF01051">
    <property type="entry name" value="Rep3_N"/>
    <property type="match status" value="1"/>
</dbReference>
<dbReference type="Pfam" id="PF21205">
    <property type="entry name" value="Rep3_C"/>
    <property type="match status" value="1"/>
</dbReference>
<evidence type="ECO:0000256" key="1">
    <source>
        <dbReference type="ARBA" id="ARBA00038283"/>
    </source>
</evidence>
<keyword evidence="4" id="KW-1185">Reference proteome</keyword>
<dbReference type="EMBL" id="MJIH01000008">
    <property type="protein sequence ID" value="OLR61689.1"/>
    <property type="molecule type" value="Genomic_DNA"/>
</dbReference>
<evidence type="ECO:0000259" key="2">
    <source>
        <dbReference type="Pfam" id="PF01051"/>
    </source>
</evidence>
<dbReference type="InterPro" id="IPR000525">
    <property type="entry name" value="Initiator_Rep_WH1"/>
</dbReference>
<dbReference type="GO" id="GO:0006270">
    <property type="term" value="P:DNA replication initiation"/>
    <property type="evidence" value="ECO:0007669"/>
    <property type="project" value="InterPro"/>
</dbReference>
<dbReference type="Gene3D" id="1.10.10.10">
    <property type="entry name" value="Winged helix-like DNA-binding domain superfamily/Winged helix DNA-binding domain"/>
    <property type="match status" value="2"/>
</dbReference>
<dbReference type="GO" id="GO:0003887">
    <property type="term" value="F:DNA-directed DNA polymerase activity"/>
    <property type="evidence" value="ECO:0007669"/>
    <property type="project" value="InterPro"/>
</dbReference>
<dbReference type="InterPro" id="IPR036390">
    <property type="entry name" value="WH_DNA-bd_sf"/>
</dbReference>
<dbReference type="Proteomes" id="UP000187166">
    <property type="component" value="Unassembled WGS sequence"/>
</dbReference>
<comment type="similarity">
    <text evidence="1">Belongs to the initiator RepB protein family.</text>
</comment>
<dbReference type="InterPro" id="IPR036388">
    <property type="entry name" value="WH-like_DNA-bd_sf"/>
</dbReference>
<reference evidence="3 4" key="1">
    <citation type="journal article" date="2016" name="Appl. Environ. Microbiol.">
        <title>Function and Phylogeny of Bacterial Butyryl Coenzyme A:Acetate Transferases and Their Diversity in the Proximal Colon of Swine.</title>
        <authorList>
            <person name="Trachsel J."/>
            <person name="Bayles D.O."/>
            <person name="Looft T."/>
            <person name="Levine U.Y."/>
            <person name="Allen H.K."/>
        </authorList>
    </citation>
    <scope>NUCLEOTIDE SEQUENCE [LARGE SCALE GENOMIC DNA]</scope>
    <source>
        <strain evidence="3 4">35-6-1</strain>
    </source>
</reference>
<accession>A0A1U7LX88</accession>
<dbReference type="SUPFAM" id="SSF46785">
    <property type="entry name" value="Winged helix' DNA-binding domain"/>
    <property type="match status" value="2"/>
</dbReference>
<feature type="domain" description="Initiator Rep protein WH1" evidence="2">
    <location>
        <begin position="37"/>
        <end position="190"/>
    </location>
</feature>
<protein>
    <recommendedName>
        <fullName evidence="2">Initiator Rep protein WH1 domain-containing protein</fullName>
    </recommendedName>
</protein>
<organism evidence="3 4">
    <name type="scientific">Peptoniphilus porci</name>
    <dbReference type="NCBI Taxonomy" id="2652280"/>
    <lineage>
        <taxon>Bacteria</taxon>
        <taxon>Bacillati</taxon>
        <taxon>Bacillota</taxon>
        <taxon>Tissierellia</taxon>
        <taxon>Tissierellales</taxon>
        <taxon>Peptoniphilaceae</taxon>
        <taxon>Peptoniphilus</taxon>
    </lineage>
</organism>
<name>A0A1U7LX88_9FIRM</name>
<gene>
    <name evidence="3" type="ORF">BIV18_10070</name>
</gene>
<evidence type="ECO:0000313" key="3">
    <source>
        <dbReference type="EMBL" id="OLR61689.1"/>
    </source>
</evidence>
<comment type="caution">
    <text evidence="3">The sequence shown here is derived from an EMBL/GenBank/DDBJ whole genome shotgun (WGS) entry which is preliminary data.</text>
</comment>
<sequence length="384" mass="44741">MSEKELGYFEKFETIDDLYDQDGKVTQLSIWSDDSLVRKGNPLIKSRMSWPLNAQKILLLLASSYSELTDEFGNKFVPDKNKYFWSISVSALEDQLGVKRLSSTYLKELAQVMVQTSIDINLPTTKEGEYAWRMAPLFADATYQSGKLSLELTRLCKEQLGRFTSGYTQYYLKNVIRMRSQYSIRIYELINAEKFKAPIGAVTYSVEELRLLIGISEDSYKTFGIFNSKVIGPSVDEINEIDGENLYVGYTKLRTGRSISHIKFLYIDKNRIKEEANNKINSRKHQYSSTYDIDKLKDFLNLDKKTSSYDWRYYYDLALATIDSHRKSYESLKDLELDDDYIVYNYLKKNYEYVKKRANKNFDSYFVASLTNDYAGSFGTMERI</sequence>
<evidence type="ECO:0000313" key="4">
    <source>
        <dbReference type="Proteomes" id="UP000187166"/>
    </source>
</evidence>
<dbReference type="AlphaFoldDB" id="A0A1U7LX88"/>
<proteinExistence type="inferred from homology"/>